<accession>A0AAN7TH62</accession>
<comment type="caution">
    <text evidence="2">The sequence shown here is derived from an EMBL/GenBank/DDBJ whole genome shotgun (WGS) entry which is preliminary data.</text>
</comment>
<evidence type="ECO:0000313" key="3">
    <source>
        <dbReference type="Proteomes" id="UP001310890"/>
    </source>
</evidence>
<dbReference type="AlphaFoldDB" id="A0AAN7TH62"/>
<name>A0AAN7TH62_9PEZI</name>
<dbReference type="InterPro" id="IPR037504">
    <property type="entry name" value="PSI_induc_2"/>
</dbReference>
<dbReference type="EMBL" id="JAVRRL010000014">
    <property type="protein sequence ID" value="KAK5115093.1"/>
    <property type="molecule type" value="Genomic_DNA"/>
</dbReference>
<dbReference type="GO" id="GO:0005935">
    <property type="term" value="C:cellular bud neck"/>
    <property type="evidence" value="ECO:0007669"/>
    <property type="project" value="TreeGrafter"/>
</dbReference>
<dbReference type="GO" id="GO:0005886">
    <property type="term" value="C:plasma membrane"/>
    <property type="evidence" value="ECO:0007669"/>
    <property type="project" value="TreeGrafter"/>
</dbReference>
<dbReference type="PANTHER" id="PTHR40018:SF1">
    <property type="entry name" value="[PSI+] INDUCTION PROTEIN 2"/>
    <property type="match status" value="1"/>
</dbReference>
<dbReference type="Proteomes" id="UP001310890">
    <property type="component" value="Unassembled WGS sequence"/>
</dbReference>
<evidence type="ECO:0000256" key="1">
    <source>
        <dbReference type="SAM" id="MobiDB-lite"/>
    </source>
</evidence>
<sequence>MATLRWSRNLASDVNGIKNTYSSWDSCMTKAYCKWPVIPPPQPIYQQPYQQYQSQAPPMYVGGGYRGAPVAATATFDGPSRSAVQMAPAGKYNPDALPAMPSMDNAASRHIEEDDMEMEKLDHFQAQQQSLLPQQENRGYYNDNRQQLDQQAGDVGAMQHPAPYHDYNAHRQYAGSVASSAQPSIYPPTYHSNQIQNGYGQTGQQPQRSYAPSVPPIYRTAPPSIMSPVSPPPQNGGIGRKPVQGTWRDV</sequence>
<dbReference type="PANTHER" id="PTHR40018">
    <property type="entry name" value="[PSI+] INDUCTION PROTEIN 2"/>
    <property type="match status" value="1"/>
</dbReference>
<organism evidence="2 3">
    <name type="scientific">Meristemomyces frigidus</name>
    <dbReference type="NCBI Taxonomy" id="1508187"/>
    <lineage>
        <taxon>Eukaryota</taxon>
        <taxon>Fungi</taxon>
        <taxon>Dikarya</taxon>
        <taxon>Ascomycota</taxon>
        <taxon>Pezizomycotina</taxon>
        <taxon>Dothideomycetes</taxon>
        <taxon>Dothideomycetidae</taxon>
        <taxon>Mycosphaerellales</taxon>
        <taxon>Teratosphaeriaceae</taxon>
        <taxon>Meristemomyces</taxon>
    </lineage>
</organism>
<proteinExistence type="predicted"/>
<reference evidence="2" key="1">
    <citation type="submission" date="2023-08" db="EMBL/GenBank/DDBJ databases">
        <title>Black Yeasts Isolated from many extreme environments.</title>
        <authorList>
            <person name="Coleine C."/>
            <person name="Stajich J.E."/>
            <person name="Selbmann L."/>
        </authorList>
    </citation>
    <scope>NUCLEOTIDE SEQUENCE</scope>
    <source>
        <strain evidence="2">CCFEE 5401</strain>
    </source>
</reference>
<protein>
    <submittedName>
        <fullName evidence="2">Uncharacterized protein</fullName>
    </submittedName>
</protein>
<gene>
    <name evidence="2" type="ORF">LTR62_001790</name>
</gene>
<evidence type="ECO:0000313" key="2">
    <source>
        <dbReference type="EMBL" id="KAK5115093.1"/>
    </source>
</evidence>
<feature type="compositionally biased region" description="Polar residues" evidence="1">
    <location>
        <begin position="191"/>
        <end position="210"/>
    </location>
</feature>
<feature type="region of interest" description="Disordered" evidence="1">
    <location>
        <begin position="191"/>
        <end position="250"/>
    </location>
</feature>